<gene>
    <name evidence="5" type="ORF">CLEP1334_LOCUS11576</name>
</gene>
<sequence length="474" mass="50182">MMQQAQQAMSNMSSSEIKSRLNDLPSAPAQPPPPPQTAVAKLKASAMAVAEDVIELVEEAEGQKATGNARFKEAEYSKAISAYKQGVIILNGVLNKKVVSGKDKQAVTDLLDALQLNTSNCRLKLEEWTAAVDSCNEVLSRGRNRKAFFQRGKAKVKLDQLQDAHGDFKEAAKMDPSDKVVHDCLVDVEKRLGVKPSPKPTLPAAPVASSSSSAAPPQAAGRAGRPHPPGMPMKPDGTPDYTAMEGMLDSISPEQMKQQAEALENMSPEQLQTVAPHLAGMDPAQIKMMSKMMSGMDPSTMKSMAKMASQMQGAGGMPAGGMPAGGMPAAPTMAAALPAATAAGAATGAPPLAGGAPDLAQGMDMMSNMSPDMMQAGMEMMKTMDPKAMAEMSKSMLGREISEAEMEKMQSVMSKLSPEDMQKWAGRAQMVTQFAKKPLAAYQWLRQRVSMGTSLAVLVGLLGVMVLGHLTDSF</sequence>
<dbReference type="InterPro" id="IPR019734">
    <property type="entry name" value="TPR_rpt"/>
</dbReference>
<feature type="region of interest" description="Disordered" evidence="3">
    <location>
        <begin position="193"/>
        <end position="244"/>
    </location>
</feature>
<evidence type="ECO:0000256" key="3">
    <source>
        <dbReference type="SAM" id="MobiDB-lite"/>
    </source>
</evidence>
<dbReference type="SUPFAM" id="SSF48452">
    <property type="entry name" value="TPR-like"/>
    <property type="match status" value="1"/>
</dbReference>
<dbReference type="PANTHER" id="PTHR46423:SF1">
    <property type="entry name" value="RNA POLYMERASE II-ASSOCIATED PROTEIN 3"/>
    <property type="match status" value="1"/>
</dbReference>
<keyword evidence="4" id="KW-0472">Membrane</keyword>
<dbReference type="Gene3D" id="1.25.40.10">
    <property type="entry name" value="Tetratricopeptide repeat domain"/>
    <property type="match status" value="1"/>
</dbReference>
<evidence type="ECO:0008006" key="6">
    <source>
        <dbReference type="Google" id="ProtNLM"/>
    </source>
</evidence>
<feature type="compositionally biased region" description="Low complexity" evidence="3">
    <location>
        <begin position="204"/>
        <end position="223"/>
    </location>
</feature>
<proteinExistence type="predicted"/>
<feature type="compositionally biased region" description="Low complexity" evidence="3">
    <location>
        <begin position="1"/>
        <end position="15"/>
    </location>
</feature>
<feature type="region of interest" description="Disordered" evidence="3">
    <location>
        <begin position="1"/>
        <end position="37"/>
    </location>
</feature>
<protein>
    <recommendedName>
        <fullName evidence="6">STI1 domain-containing protein</fullName>
    </recommendedName>
</protein>
<feature type="repeat" description="TPR" evidence="2">
    <location>
        <begin position="145"/>
        <end position="178"/>
    </location>
</feature>
<feature type="transmembrane region" description="Helical" evidence="4">
    <location>
        <begin position="449"/>
        <end position="470"/>
    </location>
</feature>
<accession>A0A7S0NV10</accession>
<dbReference type="InterPro" id="IPR011990">
    <property type="entry name" value="TPR-like_helical_dom_sf"/>
</dbReference>
<keyword evidence="4" id="KW-0812">Transmembrane</keyword>
<dbReference type="PROSITE" id="PS50005">
    <property type="entry name" value="TPR"/>
    <property type="match status" value="1"/>
</dbReference>
<dbReference type="PANTHER" id="PTHR46423">
    <property type="entry name" value="RNA POLYMERASE II-ASSOCIATED PROTEIN 3"/>
    <property type="match status" value="1"/>
</dbReference>
<dbReference type="InterPro" id="IPR051966">
    <property type="entry name" value="RPAP3"/>
</dbReference>
<keyword evidence="1 2" id="KW-0802">TPR repeat</keyword>
<name>A0A7S0NV10_9EUKA</name>
<evidence type="ECO:0000256" key="4">
    <source>
        <dbReference type="SAM" id="Phobius"/>
    </source>
</evidence>
<dbReference type="AlphaFoldDB" id="A0A7S0NV10"/>
<organism evidence="5">
    <name type="scientific">Calcidiscus leptoporus</name>
    <dbReference type="NCBI Taxonomy" id="127549"/>
    <lineage>
        <taxon>Eukaryota</taxon>
        <taxon>Haptista</taxon>
        <taxon>Haptophyta</taxon>
        <taxon>Prymnesiophyceae</taxon>
        <taxon>Coccolithales</taxon>
        <taxon>Calcidiscaceae</taxon>
        <taxon>Calcidiscus</taxon>
    </lineage>
</organism>
<reference evidence="5" key="1">
    <citation type="submission" date="2021-01" db="EMBL/GenBank/DDBJ databases">
        <authorList>
            <person name="Corre E."/>
            <person name="Pelletier E."/>
            <person name="Niang G."/>
            <person name="Scheremetjew M."/>
            <person name="Finn R."/>
            <person name="Kale V."/>
            <person name="Holt S."/>
            <person name="Cochrane G."/>
            <person name="Meng A."/>
            <person name="Brown T."/>
            <person name="Cohen L."/>
        </authorList>
    </citation>
    <scope>NUCLEOTIDE SEQUENCE</scope>
    <source>
        <strain evidence="5">RCC1130</strain>
    </source>
</reference>
<keyword evidence="4" id="KW-1133">Transmembrane helix</keyword>
<dbReference type="GO" id="GO:0101031">
    <property type="term" value="C:protein folding chaperone complex"/>
    <property type="evidence" value="ECO:0007669"/>
    <property type="project" value="TreeGrafter"/>
</dbReference>
<evidence type="ECO:0000313" key="5">
    <source>
        <dbReference type="EMBL" id="CAD8536296.1"/>
    </source>
</evidence>
<evidence type="ECO:0000256" key="2">
    <source>
        <dbReference type="PROSITE-ProRule" id="PRU00339"/>
    </source>
</evidence>
<evidence type="ECO:0000256" key="1">
    <source>
        <dbReference type="ARBA" id="ARBA00022803"/>
    </source>
</evidence>
<dbReference type="EMBL" id="HBER01023166">
    <property type="protein sequence ID" value="CAD8536296.1"/>
    <property type="molecule type" value="Transcribed_RNA"/>
</dbReference>